<accession>A0A6H5H1T5</accession>
<proteinExistence type="predicted"/>
<dbReference type="Proteomes" id="UP000479000">
    <property type="component" value="Unassembled WGS sequence"/>
</dbReference>
<keyword evidence="2" id="KW-1185">Reference proteome</keyword>
<evidence type="ECO:0000313" key="2">
    <source>
        <dbReference type="Proteomes" id="UP000479000"/>
    </source>
</evidence>
<dbReference type="EMBL" id="CADCXU010023674">
    <property type="protein sequence ID" value="CAB0011061.1"/>
    <property type="molecule type" value="Genomic_DNA"/>
</dbReference>
<reference evidence="1 2" key="1">
    <citation type="submission" date="2020-02" db="EMBL/GenBank/DDBJ databases">
        <authorList>
            <person name="Ferguson B K."/>
        </authorList>
    </citation>
    <scope>NUCLEOTIDE SEQUENCE [LARGE SCALE GENOMIC DNA]</scope>
</reference>
<evidence type="ECO:0000313" key="1">
    <source>
        <dbReference type="EMBL" id="CAB0011061.1"/>
    </source>
</evidence>
<gene>
    <name evidence="1" type="ORF">NTEN_LOCUS16054</name>
</gene>
<feature type="non-terminal residue" evidence="1">
    <location>
        <position position="72"/>
    </location>
</feature>
<protein>
    <submittedName>
        <fullName evidence="1">Uncharacterized protein</fullName>
    </submittedName>
</protein>
<organism evidence="1 2">
    <name type="scientific">Nesidiocoris tenuis</name>
    <dbReference type="NCBI Taxonomy" id="355587"/>
    <lineage>
        <taxon>Eukaryota</taxon>
        <taxon>Metazoa</taxon>
        <taxon>Ecdysozoa</taxon>
        <taxon>Arthropoda</taxon>
        <taxon>Hexapoda</taxon>
        <taxon>Insecta</taxon>
        <taxon>Pterygota</taxon>
        <taxon>Neoptera</taxon>
        <taxon>Paraneoptera</taxon>
        <taxon>Hemiptera</taxon>
        <taxon>Heteroptera</taxon>
        <taxon>Panheteroptera</taxon>
        <taxon>Cimicomorpha</taxon>
        <taxon>Miridae</taxon>
        <taxon>Dicyphina</taxon>
        <taxon>Nesidiocoris</taxon>
    </lineage>
</organism>
<name>A0A6H5H1T5_9HEMI</name>
<dbReference type="AlphaFoldDB" id="A0A6H5H1T5"/>
<sequence length="72" mass="8705">MKILFHFKIITMDKSRVLTYGYECHCLPNDTFDKRKMQKSFNLEVLIYFQEFRKNFNFLADSEDNIHTMDSG</sequence>